<dbReference type="InterPro" id="IPR036390">
    <property type="entry name" value="WH_DNA-bd_sf"/>
</dbReference>
<dbReference type="CDD" id="cd07377">
    <property type="entry name" value="WHTH_GntR"/>
    <property type="match status" value="1"/>
</dbReference>
<evidence type="ECO:0000313" key="6">
    <source>
        <dbReference type="Proteomes" id="UP001168613"/>
    </source>
</evidence>
<keyword evidence="3" id="KW-0804">Transcription</keyword>
<reference evidence="5" key="1">
    <citation type="submission" date="2021-11" db="EMBL/GenBank/DDBJ databases">
        <title>Draft genome sequence of Alcaligenes endophyticus type strain CCUG 75668T.</title>
        <authorList>
            <person name="Salva-Serra F."/>
            <person name="Duran R.E."/>
            <person name="Seeger M."/>
            <person name="Moore E.R.B."/>
            <person name="Jaen-Luchoro D."/>
        </authorList>
    </citation>
    <scope>NUCLEOTIDE SEQUENCE</scope>
    <source>
        <strain evidence="5">CCUG 75668</strain>
    </source>
</reference>
<organism evidence="5 6">
    <name type="scientific">Alcaligenes endophyticus</name>
    <dbReference type="NCBI Taxonomy" id="1929088"/>
    <lineage>
        <taxon>Bacteria</taxon>
        <taxon>Pseudomonadati</taxon>
        <taxon>Pseudomonadota</taxon>
        <taxon>Betaproteobacteria</taxon>
        <taxon>Burkholderiales</taxon>
        <taxon>Alcaligenaceae</taxon>
        <taxon>Alcaligenes</taxon>
    </lineage>
</organism>
<dbReference type="SUPFAM" id="SSF46785">
    <property type="entry name" value="Winged helix' DNA-binding domain"/>
    <property type="match status" value="1"/>
</dbReference>
<dbReference type="InterPro" id="IPR011711">
    <property type="entry name" value="GntR_C"/>
</dbReference>
<dbReference type="InterPro" id="IPR000524">
    <property type="entry name" value="Tscrpt_reg_HTH_GntR"/>
</dbReference>
<evidence type="ECO:0000256" key="1">
    <source>
        <dbReference type="ARBA" id="ARBA00023015"/>
    </source>
</evidence>
<proteinExistence type="predicted"/>
<keyword evidence="6" id="KW-1185">Reference proteome</keyword>
<keyword evidence="1" id="KW-0805">Transcription regulation</keyword>
<evidence type="ECO:0000256" key="2">
    <source>
        <dbReference type="ARBA" id="ARBA00023125"/>
    </source>
</evidence>
<dbReference type="InterPro" id="IPR008920">
    <property type="entry name" value="TF_FadR/GntR_C"/>
</dbReference>
<feature type="domain" description="HTH gntR-type" evidence="4">
    <location>
        <begin position="16"/>
        <end position="83"/>
    </location>
</feature>
<accession>A0ABT8EFB3</accession>
<dbReference type="PROSITE" id="PS50949">
    <property type="entry name" value="HTH_GNTR"/>
    <property type="match status" value="1"/>
</dbReference>
<evidence type="ECO:0000259" key="4">
    <source>
        <dbReference type="PROSITE" id="PS50949"/>
    </source>
</evidence>
<comment type="caution">
    <text evidence="5">The sequence shown here is derived from an EMBL/GenBank/DDBJ whole genome shotgun (WGS) entry which is preliminary data.</text>
</comment>
<dbReference type="Gene3D" id="1.10.10.10">
    <property type="entry name" value="Winged helix-like DNA-binding domain superfamily/Winged helix DNA-binding domain"/>
    <property type="match status" value="1"/>
</dbReference>
<name>A0ABT8EFB3_9BURK</name>
<dbReference type="Proteomes" id="UP001168613">
    <property type="component" value="Unassembled WGS sequence"/>
</dbReference>
<dbReference type="Gene3D" id="1.20.120.530">
    <property type="entry name" value="GntR ligand-binding domain-like"/>
    <property type="match status" value="1"/>
</dbReference>
<dbReference type="SMART" id="SM00895">
    <property type="entry name" value="FCD"/>
    <property type="match status" value="1"/>
</dbReference>
<keyword evidence="2" id="KW-0238">DNA-binding</keyword>
<evidence type="ECO:0000313" key="5">
    <source>
        <dbReference type="EMBL" id="MDN4119944.1"/>
    </source>
</evidence>
<dbReference type="InterPro" id="IPR036388">
    <property type="entry name" value="WH-like_DNA-bd_sf"/>
</dbReference>
<protein>
    <submittedName>
        <fullName evidence="5">GntR family transcriptional regulator</fullName>
    </submittedName>
</protein>
<dbReference type="Pfam" id="PF07729">
    <property type="entry name" value="FCD"/>
    <property type="match status" value="1"/>
</dbReference>
<dbReference type="PANTHER" id="PTHR43537:SF49">
    <property type="entry name" value="TRANSCRIPTIONAL REGULATORY PROTEIN"/>
    <property type="match status" value="1"/>
</dbReference>
<dbReference type="RefSeq" id="WP_266122718.1">
    <property type="nucleotide sequence ID" value="NZ_JAJHNU010000001.1"/>
</dbReference>
<sequence>MTKNTVKVREGLSATKLSMEDVVEILRERIVNHELPPGSKLSEAVLTEEFNVSRPRIREAFGVLEDRGLIERIPNRGAVVTRLNVEEVYALFEVREVLEALAVRLATEKATSDSWTDLIERMGEPAVKALAEDNLDYYISCVNLFREKTLTAADNPILAAQMEGFYDRTKVLIRRLMLVPGRAKQGLKEHQELLRAMAAGDAEKAEQLKRANIRGSFETFRQYQKYLM</sequence>
<gene>
    <name evidence="5" type="ORF">LMS43_01445</name>
</gene>
<dbReference type="EMBL" id="JAJHNU010000001">
    <property type="protein sequence ID" value="MDN4119944.1"/>
    <property type="molecule type" value="Genomic_DNA"/>
</dbReference>
<dbReference type="SUPFAM" id="SSF48008">
    <property type="entry name" value="GntR ligand-binding domain-like"/>
    <property type="match status" value="1"/>
</dbReference>
<dbReference type="SMART" id="SM00345">
    <property type="entry name" value="HTH_GNTR"/>
    <property type="match status" value="1"/>
</dbReference>
<dbReference type="PANTHER" id="PTHR43537">
    <property type="entry name" value="TRANSCRIPTIONAL REGULATOR, GNTR FAMILY"/>
    <property type="match status" value="1"/>
</dbReference>
<dbReference type="Pfam" id="PF00392">
    <property type="entry name" value="GntR"/>
    <property type="match status" value="1"/>
</dbReference>
<evidence type="ECO:0000256" key="3">
    <source>
        <dbReference type="ARBA" id="ARBA00023163"/>
    </source>
</evidence>